<feature type="non-terminal residue" evidence="2">
    <location>
        <position position="65"/>
    </location>
</feature>
<dbReference type="AlphaFoldDB" id="A0A6A0A0I6"/>
<sequence length="65" mass="6738">MRLAMRSGAVALLALAMLLNVAGATDLDALPVLLDKPGLEDKGLADKPELQLDDLLGDKPGLGDK</sequence>
<keyword evidence="3" id="KW-1185">Reference proteome</keyword>
<proteinExistence type="predicted"/>
<name>A0A6A0A0I6_HAELA</name>
<comment type="caution">
    <text evidence="2">The sequence shown here is derived from an EMBL/GenBank/DDBJ whole genome shotgun (WGS) entry which is preliminary data.</text>
</comment>
<gene>
    <name evidence="2" type="ORF">HaLaN_22652</name>
</gene>
<feature type="non-terminal residue" evidence="2">
    <location>
        <position position="1"/>
    </location>
</feature>
<organism evidence="2 3">
    <name type="scientific">Haematococcus lacustris</name>
    <name type="common">Green alga</name>
    <name type="synonym">Haematococcus pluvialis</name>
    <dbReference type="NCBI Taxonomy" id="44745"/>
    <lineage>
        <taxon>Eukaryota</taxon>
        <taxon>Viridiplantae</taxon>
        <taxon>Chlorophyta</taxon>
        <taxon>core chlorophytes</taxon>
        <taxon>Chlorophyceae</taxon>
        <taxon>CS clade</taxon>
        <taxon>Chlamydomonadales</taxon>
        <taxon>Haematococcaceae</taxon>
        <taxon>Haematococcus</taxon>
    </lineage>
</organism>
<reference evidence="2 3" key="1">
    <citation type="submission" date="2020-02" db="EMBL/GenBank/DDBJ databases">
        <title>Draft genome sequence of Haematococcus lacustris strain NIES-144.</title>
        <authorList>
            <person name="Morimoto D."/>
            <person name="Nakagawa S."/>
            <person name="Yoshida T."/>
            <person name="Sawayama S."/>
        </authorList>
    </citation>
    <scope>NUCLEOTIDE SEQUENCE [LARGE SCALE GENOMIC DNA]</scope>
    <source>
        <strain evidence="2 3">NIES-144</strain>
    </source>
</reference>
<keyword evidence="1" id="KW-0732">Signal</keyword>
<evidence type="ECO:0000256" key="1">
    <source>
        <dbReference type="SAM" id="SignalP"/>
    </source>
</evidence>
<protein>
    <submittedName>
        <fullName evidence="2">Uncharacterized protein</fullName>
    </submittedName>
</protein>
<dbReference type="EMBL" id="BLLF01002633">
    <property type="protein sequence ID" value="GFH24794.1"/>
    <property type="molecule type" value="Genomic_DNA"/>
</dbReference>
<feature type="signal peptide" evidence="1">
    <location>
        <begin position="1"/>
        <end position="24"/>
    </location>
</feature>
<evidence type="ECO:0000313" key="3">
    <source>
        <dbReference type="Proteomes" id="UP000485058"/>
    </source>
</evidence>
<evidence type="ECO:0000313" key="2">
    <source>
        <dbReference type="EMBL" id="GFH24794.1"/>
    </source>
</evidence>
<dbReference type="Proteomes" id="UP000485058">
    <property type="component" value="Unassembled WGS sequence"/>
</dbReference>
<accession>A0A6A0A0I6</accession>
<feature type="chain" id="PRO_5025550664" evidence="1">
    <location>
        <begin position="25"/>
        <end position="65"/>
    </location>
</feature>